<feature type="chain" id="PRO_5011510602" evidence="12">
    <location>
        <begin position="20"/>
        <end position="630"/>
    </location>
</feature>
<feature type="signal peptide" evidence="12">
    <location>
        <begin position="1"/>
        <end position="19"/>
    </location>
</feature>
<keyword evidence="16" id="KW-1185">Reference proteome</keyword>
<dbReference type="EMBL" id="FOWX01000029">
    <property type="protein sequence ID" value="SFQ02810.1"/>
    <property type="molecule type" value="Genomic_DNA"/>
</dbReference>
<keyword evidence="5 12" id="KW-0732">Signal</keyword>
<dbReference type="Gene3D" id="2.170.130.10">
    <property type="entry name" value="TonB-dependent receptor, plug domain"/>
    <property type="match status" value="1"/>
</dbReference>
<evidence type="ECO:0000256" key="8">
    <source>
        <dbReference type="ARBA" id="ARBA00023136"/>
    </source>
</evidence>
<keyword evidence="7 11" id="KW-0798">TonB box</keyword>
<dbReference type="InterPro" id="IPR012910">
    <property type="entry name" value="Plug_dom"/>
</dbReference>
<evidence type="ECO:0000256" key="9">
    <source>
        <dbReference type="ARBA" id="ARBA00023237"/>
    </source>
</evidence>
<dbReference type="OrthoDB" id="9764669at2"/>
<evidence type="ECO:0000256" key="1">
    <source>
        <dbReference type="ARBA" id="ARBA00004571"/>
    </source>
</evidence>
<evidence type="ECO:0000256" key="10">
    <source>
        <dbReference type="PROSITE-ProRule" id="PRU01360"/>
    </source>
</evidence>
<sequence>MKLSRIALAVTLLPLAAQAEQSNAYQDSLALPPLVVTSGRYTEPLQQATAATTVFTRKDIERLQVRSVAELLERVPGVSVSRTGGAGSQTGLFMRGTSTAQTLVLVDGQRIAAASSGTSSLEFLSPEQIERVEVVRGARSALYGSDAIGGVVQIFTRQGSGDGLKPYVRLGAGSNQTFERSLGLSGGDAQTRFNLGAALDETQGIDATRDNFGANGDDDAYRNQSLSLNLSHRFNDDLKIGFSALDQRGQAEFEDIFSTSLPTTDFQLSSLSSFIDANLGEAWNSRLEIGHSEDKRDTGNDQPQASADSFYSFNTYRDSASWVNTLALSDHHQVLLGADWYEDRLHSDTDFVEDSRWNRAAFIQHRYNAEHFSTELGLRHDKNQQFGSKNTWNAALTVPLNADNDLILSYSEGFRAPTFNDLYFPDFCFGGFCFPSANPDLKPETSKSYEAQWRSRYSETGALELSLYRIDLQDAIVLDQNFIPQNVQTARINGFEAALKQELFGWQGNLALSLIDPRDRDTDHTLARRAKRTLSLDLDRQFGEFAVGTSWRAVSGRYDDADNNTELSGYGLFSLRGKWQASQEVALDLKLTNLFDKDYAEATYSTANGRFGYNTEGRTALFAVTWTPQL</sequence>
<dbReference type="InterPro" id="IPR037066">
    <property type="entry name" value="Plug_dom_sf"/>
</dbReference>
<dbReference type="InterPro" id="IPR000531">
    <property type="entry name" value="Beta-barrel_TonB"/>
</dbReference>
<evidence type="ECO:0000256" key="11">
    <source>
        <dbReference type="RuleBase" id="RU003357"/>
    </source>
</evidence>
<keyword evidence="9 10" id="KW-0998">Cell outer membrane</keyword>
<evidence type="ECO:0000256" key="6">
    <source>
        <dbReference type="ARBA" id="ARBA00023065"/>
    </source>
</evidence>
<keyword evidence="3 10" id="KW-1134">Transmembrane beta strand</keyword>
<accession>A0A1I5V5S2</accession>
<organism evidence="15 16">
    <name type="scientific">Pseudomonas borbori</name>
    <dbReference type="NCBI Taxonomy" id="289003"/>
    <lineage>
        <taxon>Bacteria</taxon>
        <taxon>Pseudomonadati</taxon>
        <taxon>Pseudomonadota</taxon>
        <taxon>Gammaproteobacteria</taxon>
        <taxon>Pseudomonadales</taxon>
        <taxon>Pseudomonadaceae</taxon>
        <taxon>Pseudomonas</taxon>
    </lineage>
</organism>
<protein>
    <submittedName>
        <fullName evidence="15">Vitamin B12 transporter</fullName>
    </submittedName>
</protein>
<evidence type="ECO:0000256" key="3">
    <source>
        <dbReference type="ARBA" id="ARBA00022452"/>
    </source>
</evidence>
<feature type="domain" description="TonB-dependent receptor-like beta-barrel" evidence="13">
    <location>
        <begin position="179"/>
        <end position="594"/>
    </location>
</feature>
<comment type="similarity">
    <text evidence="10 11">Belongs to the TonB-dependent receptor family.</text>
</comment>
<dbReference type="PANTHER" id="PTHR30069">
    <property type="entry name" value="TONB-DEPENDENT OUTER MEMBRANE RECEPTOR"/>
    <property type="match status" value="1"/>
</dbReference>
<gene>
    <name evidence="15" type="ORF">SAMN05216190_12916</name>
</gene>
<evidence type="ECO:0000256" key="7">
    <source>
        <dbReference type="ARBA" id="ARBA00023077"/>
    </source>
</evidence>
<keyword evidence="2 10" id="KW-0813">Transport</keyword>
<comment type="subcellular location">
    <subcellularLocation>
        <location evidence="1 10">Cell outer membrane</location>
        <topology evidence="1 10">Multi-pass membrane protein</topology>
    </subcellularLocation>
</comment>
<dbReference type="InterPro" id="IPR036942">
    <property type="entry name" value="Beta-barrel_TonB_sf"/>
</dbReference>
<dbReference type="SUPFAM" id="SSF56935">
    <property type="entry name" value="Porins"/>
    <property type="match status" value="1"/>
</dbReference>
<dbReference type="Pfam" id="PF00593">
    <property type="entry name" value="TonB_dep_Rec_b-barrel"/>
    <property type="match status" value="1"/>
</dbReference>
<feature type="domain" description="TonB-dependent receptor plug" evidence="14">
    <location>
        <begin position="45"/>
        <end position="151"/>
    </location>
</feature>
<dbReference type="CDD" id="cd01347">
    <property type="entry name" value="ligand_gated_channel"/>
    <property type="match status" value="1"/>
</dbReference>
<keyword evidence="6" id="KW-0406">Ion transport</keyword>
<evidence type="ECO:0000259" key="14">
    <source>
        <dbReference type="Pfam" id="PF07715"/>
    </source>
</evidence>
<keyword evidence="4 10" id="KW-0812">Transmembrane</keyword>
<dbReference type="GO" id="GO:0006811">
    <property type="term" value="P:monoatomic ion transport"/>
    <property type="evidence" value="ECO:0007669"/>
    <property type="project" value="UniProtKB-KW"/>
</dbReference>
<dbReference type="Gene3D" id="2.40.170.20">
    <property type="entry name" value="TonB-dependent receptor, beta-barrel domain"/>
    <property type="match status" value="1"/>
</dbReference>
<evidence type="ECO:0000259" key="13">
    <source>
        <dbReference type="Pfam" id="PF00593"/>
    </source>
</evidence>
<evidence type="ECO:0000313" key="16">
    <source>
        <dbReference type="Proteomes" id="UP000198784"/>
    </source>
</evidence>
<dbReference type="GO" id="GO:0009279">
    <property type="term" value="C:cell outer membrane"/>
    <property type="evidence" value="ECO:0007669"/>
    <property type="project" value="UniProtKB-SubCell"/>
</dbReference>
<dbReference type="InterPro" id="IPR039426">
    <property type="entry name" value="TonB-dep_rcpt-like"/>
</dbReference>
<dbReference type="PANTHER" id="PTHR30069:SF53">
    <property type="entry name" value="COLICIN I RECEPTOR-RELATED"/>
    <property type="match status" value="1"/>
</dbReference>
<dbReference type="STRING" id="289003.SAMN05216190_12916"/>
<dbReference type="GO" id="GO:0015889">
    <property type="term" value="P:cobalamin transport"/>
    <property type="evidence" value="ECO:0007669"/>
    <property type="project" value="TreeGrafter"/>
</dbReference>
<evidence type="ECO:0000313" key="15">
    <source>
        <dbReference type="EMBL" id="SFQ02810.1"/>
    </source>
</evidence>
<name>A0A1I5V5S2_9PSED</name>
<evidence type="ECO:0000256" key="4">
    <source>
        <dbReference type="ARBA" id="ARBA00022692"/>
    </source>
</evidence>
<evidence type="ECO:0000256" key="5">
    <source>
        <dbReference type="ARBA" id="ARBA00022729"/>
    </source>
</evidence>
<dbReference type="PROSITE" id="PS52016">
    <property type="entry name" value="TONB_DEPENDENT_REC_3"/>
    <property type="match status" value="1"/>
</dbReference>
<dbReference type="Proteomes" id="UP000198784">
    <property type="component" value="Unassembled WGS sequence"/>
</dbReference>
<reference evidence="16" key="1">
    <citation type="submission" date="2016-10" db="EMBL/GenBank/DDBJ databases">
        <authorList>
            <person name="Varghese N."/>
            <person name="Submissions S."/>
        </authorList>
    </citation>
    <scope>NUCLEOTIDE SEQUENCE [LARGE SCALE GENOMIC DNA]</scope>
    <source>
        <strain evidence="16">DSM 17834</strain>
    </source>
</reference>
<keyword evidence="8 10" id="KW-0472">Membrane</keyword>
<dbReference type="Pfam" id="PF07715">
    <property type="entry name" value="Plug"/>
    <property type="match status" value="1"/>
</dbReference>
<evidence type="ECO:0000256" key="2">
    <source>
        <dbReference type="ARBA" id="ARBA00022448"/>
    </source>
</evidence>
<dbReference type="AlphaFoldDB" id="A0A1I5V5S2"/>
<evidence type="ECO:0000256" key="12">
    <source>
        <dbReference type="SAM" id="SignalP"/>
    </source>
</evidence>
<proteinExistence type="inferred from homology"/>
<dbReference type="RefSeq" id="WP_090503939.1">
    <property type="nucleotide sequence ID" value="NZ_FOWX01000029.1"/>
</dbReference>